<dbReference type="NCBIfam" id="NF011272">
    <property type="entry name" value="PRK14679.1"/>
    <property type="match status" value="1"/>
</dbReference>
<evidence type="ECO:0000313" key="4">
    <source>
        <dbReference type="Proteomes" id="UP000198804"/>
    </source>
</evidence>
<keyword evidence="3" id="KW-0378">Hydrolase</keyword>
<keyword evidence="3" id="KW-0255">Endonuclease</keyword>
<dbReference type="OrthoDB" id="9812968at2"/>
<dbReference type="HAMAP" id="MF_00048">
    <property type="entry name" value="UPF0102"/>
    <property type="match status" value="1"/>
</dbReference>
<reference evidence="4" key="1">
    <citation type="submission" date="2016-10" db="EMBL/GenBank/DDBJ databases">
        <authorList>
            <person name="Varghese N."/>
            <person name="Submissions S."/>
        </authorList>
    </citation>
    <scope>NUCLEOTIDE SEQUENCE [LARGE SCALE GENOMIC DNA]</scope>
    <source>
        <strain evidence="4">CGMCC 1.6474</strain>
    </source>
</reference>
<organism evidence="3 4">
    <name type="scientific">Methylorubrum salsuginis</name>
    <dbReference type="NCBI Taxonomy" id="414703"/>
    <lineage>
        <taxon>Bacteria</taxon>
        <taxon>Pseudomonadati</taxon>
        <taxon>Pseudomonadota</taxon>
        <taxon>Alphaproteobacteria</taxon>
        <taxon>Hyphomicrobiales</taxon>
        <taxon>Methylobacteriaceae</taxon>
        <taxon>Methylorubrum</taxon>
    </lineage>
</organism>
<dbReference type="InterPro" id="IPR011335">
    <property type="entry name" value="Restrct_endonuc-II-like"/>
</dbReference>
<dbReference type="SUPFAM" id="SSF52980">
    <property type="entry name" value="Restriction endonuclease-like"/>
    <property type="match status" value="1"/>
</dbReference>
<dbReference type="PANTHER" id="PTHR34039:SF1">
    <property type="entry name" value="UPF0102 PROTEIN YRAN"/>
    <property type="match status" value="1"/>
</dbReference>
<keyword evidence="4" id="KW-1185">Reference proteome</keyword>
<dbReference type="EMBL" id="FOSV01000027">
    <property type="protein sequence ID" value="SFL84764.1"/>
    <property type="molecule type" value="Genomic_DNA"/>
</dbReference>
<dbReference type="Gene3D" id="3.40.1350.10">
    <property type="match status" value="1"/>
</dbReference>
<dbReference type="AlphaFoldDB" id="A0A1I4L193"/>
<accession>A0A1I4L193</accession>
<protein>
    <recommendedName>
        <fullName evidence="2">UPF0102 protein SAMN04488125_1279</fullName>
    </recommendedName>
</protein>
<dbReference type="NCBIfam" id="NF009151">
    <property type="entry name" value="PRK12497.1-5"/>
    <property type="match status" value="1"/>
</dbReference>
<dbReference type="GO" id="GO:0003676">
    <property type="term" value="F:nucleic acid binding"/>
    <property type="evidence" value="ECO:0007669"/>
    <property type="project" value="InterPro"/>
</dbReference>
<keyword evidence="3" id="KW-0540">Nuclease</keyword>
<evidence type="ECO:0000313" key="3">
    <source>
        <dbReference type="EMBL" id="SFL84764.1"/>
    </source>
</evidence>
<proteinExistence type="inferred from homology"/>
<evidence type="ECO:0000256" key="2">
    <source>
        <dbReference type="HAMAP-Rule" id="MF_00048"/>
    </source>
</evidence>
<dbReference type="Proteomes" id="UP000198804">
    <property type="component" value="Unassembled WGS sequence"/>
</dbReference>
<dbReference type="RefSeq" id="WP_091951090.1">
    <property type="nucleotide sequence ID" value="NZ_FOSV01000027.1"/>
</dbReference>
<sequence>MTSPPDRAQARRRATHGRGLSAETFALLALMLKGYRPLARRYAAAGGEIDLIVRRGRTIAFVEVKARASLDAAAGAIDARKRTRMSRAARVWLARKNLPPDVTLRADAVFVAPRRWPRHLPNAFELEGF</sequence>
<dbReference type="InterPro" id="IPR011856">
    <property type="entry name" value="tRNA_endonuc-like_dom_sf"/>
</dbReference>
<gene>
    <name evidence="3" type="ORF">SAMN04488125_1279</name>
</gene>
<comment type="similarity">
    <text evidence="1 2">Belongs to the UPF0102 family.</text>
</comment>
<dbReference type="PANTHER" id="PTHR34039">
    <property type="entry name" value="UPF0102 PROTEIN YRAN"/>
    <property type="match status" value="1"/>
</dbReference>
<dbReference type="GO" id="GO:0004519">
    <property type="term" value="F:endonuclease activity"/>
    <property type="evidence" value="ECO:0007669"/>
    <property type="project" value="UniProtKB-KW"/>
</dbReference>
<dbReference type="Pfam" id="PF02021">
    <property type="entry name" value="UPF0102"/>
    <property type="match status" value="1"/>
</dbReference>
<dbReference type="InterPro" id="IPR003509">
    <property type="entry name" value="UPF0102_YraN-like"/>
</dbReference>
<dbReference type="STRING" id="414703.SAMN04488125_1279"/>
<evidence type="ECO:0000256" key="1">
    <source>
        <dbReference type="ARBA" id="ARBA00006738"/>
    </source>
</evidence>
<name>A0A1I4L193_9HYPH</name>